<dbReference type="Proteomes" id="UP001596114">
    <property type="component" value="Unassembled WGS sequence"/>
</dbReference>
<accession>A0ABW0QI76</accession>
<dbReference type="RefSeq" id="WP_377316764.1">
    <property type="nucleotide sequence ID" value="NZ_JBHSNF010000001.1"/>
</dbReference>
<keyword evidence="2" id="KW-1185">Reference proteome</keyword>
<evidence type="ECO:0000313" key="2">
    <source>
        <dbReference type="Proteomes" id="UP001596114"/>
    </source>
</evidence>
<evidence type="ECO:0000313" key="1">
    <source>
        <dbReference type="EMBL" id="MFC5524503.1"/>
    </source>
</evidence>
<reference evidence="2" key="1">
    <citation type="journal article" date="2019" name="Int. J. Syst. Evol. Microbiol.">
        <title>The Global Catalogue of Microorganisms (GCM) 10K type strain sequencing project: providing services to taxonomists for standard genome sequencing and annotation.</title>
        <authorList>
            <consortium name="The Broad Institute Genomics Platform"/>
            <consortium name="The Broad Institute Genome Sequencing Center for Infectious Disease"/>
            <person name="Wu L."/>
            <person name="Ma J."/>
        </authorList>
    </citation>
    <scope>NUCLEOTIDE SEQUENCE [LARGE SCALE GENOMIC DNA]</scope>
    <source>
        <strain evidence="2">CGMCC 1.16619</strain>
    </source>
</reference>
<sequence length="225" mass="25323">MHIELPKIRLQSPKEFLKHYLMIVLSILTALGLEAWIEHAHHTDAAETASRQMSAELRENLAETRDSLRQNDQSLQAVDQLDAILTADLRNGAPVAVINQHLQAHRSGFRLRINWPTLPTSAWDVAVTNHSVSWIAPGPLKKYFAAYAAQHDAASWVQHDSLLSLDIRQQINFSTDLDMNRPVDPQAFQYTLRQMKITLTSMNNNLRALEKHLADAMPGDDHAAG</sequence>
<protein>
    <submittedName>
        <fullName evidence="1">Uncharacterized protein</fullName>
    </submittedName>
</protein>
<proteinExistence type="predicted"/>
<name>A0ABW0QI76_9GAMM</name>
<dbReference type="EMBL" id="JBHSNF010000001">
    <property type="protein sequence ID" value="MFC5524503.1"/>
    <property type="molecule type" value="Genomic_DNA"/>
</dbReference>
<gene>
    <name evidence="1" type="ORF">ACFPPA_01975</name>
</gene>
<comment type="caution">
    <text evidence="1">The sequence shown here is derived from an EMBL/GenBank/DDBJ whole genome shotgun (WGS) entry which is preliminary data.</text>
</comment>
<organism evidence="1 2">
    <name type="scientific">Rhodanobacter ginsengisoli</name>
    <dbReference type="NCBI Taxonomy" id="418646"/>
    <lineage>
        <taxon>Bacteria</taxon>
        <taxon>Pseudomonadati</taxon>
        <taxon>Pseudomonadota</taxon>
        <taxon>Gammaproteobacteria</taxon>
        <taxon>Lysobacterales</taxon>
        <taxon>Rhodanobacteraceae</taxon>
        <taxon>Rhodanobacter</taxon>
    </lineage>
</organism>